<dbReference type="PANTHER" id="PTHR32343:SF72">
    <property type="entry name" value="POLYADENYLATE-BINDING PROTEIN-INTERACTING PROTEIN 11"/>
    <property type="match status" value="1"/>
</dbReference>
<dbReference type="InterPro" id="IPR034825">
    <property type="entry name" value="CID8-like_RRM2"/>
</dbReference>
<dbReference type="OrthoDB" id="7763451at2759"/>
<dbReference type="Pfam" id="PF00076">
    <property type="entry name" value="RRM_1"/>
    <property type="match status" value="2"/>
</dbReference>
<dbReference type="CDD" id="cd12460">
    <property type="entry name" value="RRM2_CID8_like"/>
    <property type="match status" value="1"/>
</dbReference>
<evidence type="ECO:0000259" key="6">
    <source>
        <dbReference type="PROSITE" id="PS50102"/>
    </source>
</evidence>
<dbReference type="PROSITE" id="PS50102">
    <property type="entry name" value="RRM"/>
    <property type="match status" value="2"/>
</dbReference>
<evidence type="ECO:0000313" key="7">
    <source>
        <dbReference type="EMBL" id="KAF5176961.1"/>
    </source>
</evidence>
<dbReference type="GO" id="GO:0005634">
    <property type="term" value="C:nucleus"/>
    <property type="evidence" value="ECO:0007669"/>
    <property type="project" value="UniProtKB-SubCell"/>
</dbReference>
<dbReference type="FunFam" id="3.30.70.330:FF:000530">
    <property type="entry name" value="Polyadenylate-binding protein-interacting protein 11"/>
    <property type="match status" value="1"/>
</dbReference>
<proteinExistence type="predicted"/>
<reference evidence="7 8" key="1">
    <citation type="submission" date="2020-06" db="EMBL/GenBank/DDBJ databases">
        <title>Transcriptomic and genomic resources for Thalictrum thalictroides and T. hernandezii: Facilitating candidate gene discovery in an emerging model plant lineage.</title>
        <authorList>
            <person name="Arias T."/>
            <person name="Riano-Pachon D.M."/>
            <person name="Di Stilio V.S."/>
        </authorList>
    </citation>
    <scope>NUCLEOTIDE SEQUENCE [LARGE SCALE GENOMIC DNA]</scope>
    <source>
        <strain evidence="8">cv. WT478/WT964</strain>
        <tissue evidence="7">Leaves</tissue>
    </source>
</reference>
<dbReference type="Gene3D" id="3.30.70.330">
    <property type="match status" value="2"/>
</dbReference>
<evidence type="ECO:0000256" key="3">
    <source>
        <dbReference type="ARBA" id="ARBA00023242"/>
    </source>
</evidence>
<evidence type="ECO:0000313" key="8">
    <source>
        <dbReference type="Proteomes" id="UP000554482"/>
    </source>
</evidence>
<organism evidence="7 8">
    <name type="scientific">Thalictrum thalictroides</name>
    <name type="common">Rue-anemone</name>
    <name type="synonym">Anemone thalictroides</name>
    <dbReference type="NCBI Taxonomy" id="46969"/>
    <lineage>
        <taxon>Eukaryota</taxon>
        <taxon>Viridiplantae</taxon>
        <taxon>Streptophyta</taxon>
        <taxon>Embryophyta</taxon>
        <taxon>Tracheophyta</taxon>
        <taxon>Spermatophyta</taxon>
        <taxon>Magnoliopsida</taxon>
        <taxon>Ranunculales</taxon>
        <taxon>Ranunculaceae</taxon>
        <taxon>Thalictroideae</taxon>
        <taxon>Thalictrum</taxon>
    </lineage>
</organism>
<evidence type="ECO:0000256" key="2">
    <source>
        <dbReference type="ARBA" id="ARBA00022737"/>
    </source>
</evidence>
<dbReference type="InterPro" id="IPR035979">
    <property type="entry name" value="RBD_domain_sf"/>
</dbReference>
<comment type="caution">
    <text evidence="7">The sequence shown here is derived from an EMBL/GenBank/DDBJ whole genome shotgun (WGS) entry which is preliminary data.</text>
</comment>
<name>A0A7J6UWT7_THATH</name>
<feature type="domain" description="RRM" evidence="6">
    <location>
        <begin position="191"/>
        <end position="267"/>
    </location>
</feature>
<dbReference type="CDD" id="cd12459">
    <property type="entry name" value="RRM1_CID8_like"/>
    <property type="match status" value="1"/>
</dbReference>
<dbReference type="InterPro" id="IPR000504">
    <property type="entry name" value="RRM_dom"/>
</dbReference>
<dbReference type="SMART" id="SM00360">
    <property type="entry name" value="RRM"/>
    <property type="match status" value="2"/>
</dbReference>
<evidence type="ECO:0000256" key="1">
    <source>
        <dbReference type="ARBA" id="ARBA00004123"/>
    </source>
</evidence>
<feature type="region of interest" description="Disordered" evidence="5">
    <location>
        <begin position="1"/>
        <end position="24"/>
    </location>
</feature>
<keyword evidence="8" id="KW-1185">Reference proteome</keyword>
<dbReference type="InterPro" id="IPR034823">
    <property type="entry name" value="CID8-like_RRM1"/>
</dbReference>
<feature type="domain" description="RRM" evidence="6">
    <location>
        <begin position="94"/>
        <end position="169"/>
    </location>
</feature>
<keyword evidence="4" id="KW-0694">RNA-binding</keyword>
<dbReference type="Proteomes" id="UP000554482">
    <property type="component" value="Unassembled WGS sequence"/>
</dbReference>
<evidence type="ECO:0000256" key="4">
    <source>
        <dbReference type="PROSITE-ProRule" id="PRU00176"/>
    </source>
</evidence>
<accession>A0A7J6UWT7</accession>
<gene>
    <name evidence="7" type="ORF">FRX31_033452</name>
</gene>
<sequence length="279" mass="31090">MAQEFVPPSLTNQNHPSLSLSPSSPSPEALNFLIRHTPNTNTNTSNPSFDFDIVAAANNIKINNIRNNFSYNHFKHKTSNMRTSMAQRDDVIRRTVYVSDIDQQVTERQLAALFVNCGRVVDCRICGDPNSVLRFAFIEFTNEDSARAALSLAGTMIGYYPVRVLPSKTAIAPVDQTFLPRSEDEHEMCSRTVYCTNIDKKISQADVKGFFESLCGKVNRLRLLGDYHHSTRIAFVEFVVAESAILALNCSGVVLGSLPIRVSPSKTPVRPRAPRSQMH</sequence>
<evidence type="ECO:0000256" key="5">
    <source>
        <dbReference type="SAM" id="MobiDB-lite"/>
    </source>
</evidence>
<dbReference type="PANTHER" id="PTHR32343">
    <property type="entry name" value="SERINE/ARGININE-RICH SPLICING FACTOR"/>
    <property type="match status" value="1"/>
</dbReference>
<dbReference type="AlphaFoldDB" id="A0A7J6UWT7"/>
<dbReference type="InterPro" id="IPR012677">
    <property type="entry name" value="Nucleotide-bd_a/b_plait_sf"/>
</dbReference>
<dbReference type="EMBL" id="JABWDY010042017">
    <property type="protein sequence ID" value="KAF5176961.1"/>
    <property type="molecule type" value="Genomic_DNA"/>
</dbReference>
<dbReference type="SUPFAM" id="SSF54928">
    <property type="entry name" value="RNA-binding domain, RBD"/>
    <property type="match status" value="2"/>
</dbReference>
<comment type="subcellular location">
    <subcellularLocation>
        <location evidence="1">Nucleus</location>
    </subcellularLocation>
</comment>
<dbReference type="FunFam" id="3.30.70.330:FF:000665">
    <property type="entry name" value="Polyadenylate-binding protein-interacting protein 10"/>
    <property type="match status" value="1"/>
</dbReference>
<protein>
    <submittedName>
        <fullName evidence="7">Polyadenylate-binding protein</fullName>
    </submittedName>
</protein>
<keyword evidence="3" id="KW-0539">Nucleus</keyword>
<keyword evidence="2" id="KW-0677">Repeat</keyword>
<dbReference type="GO" id="GO:0003729">
    <property type="term" value="F:mRNA binding"/>
    <property type="evidence" value="ECO:0007669"/>
    <property type="project" value="UniProtKB-ARBA"/>
</dbReference>